<dbReference type="RefSeq" id="WP_055265018.1">
    <property type="nucleotide sequence ID" value="NZ_CZAL01000001.1"/>
</dbReference>
<gene>
    <name evidence="3" type="ORF">ERS852498_00256</name>
</gene>
<protein>
    <submittedName>
        <fullName evidence="3">Uncharacterized protein conserved in bacteria</fullName>
    </submittedName>
</protein>
<keyword evidence="1" id="KW-0472">Membrane</keyword>
<reference evidence="3 4" key="1">
    <citation type="submission" date="2015-09" db="EMBL/GenBank/DDBJ databases">
        <authorList>
            <consortium name="Pathogen Informatics"/>
        </authorList>
    </citation>
    <scope>NUCLEOTIDE SEQUENCE [LARGE SCALE GENOMIC DNA]</scope>
    <source>
        <strain evidence="3 4">2789STDY5834885</strain>
    </source>
</reference>
<evidence type="ECO:0000259" key="2">
    <source>
        <dbReference type="Pfam" id="PF01757"/>
    </source>
</evidence>
<feature type="transmembrane region" description="Helical" evidence="1">
    <location>
        <begin position="213"/>
        <end position="234"/>
    </location>
</feature>
<evidence type="ECO:0000256" key="1">
    <source>
        <dbReference type="SAM" id="Phobius"/>
    </source>
</evidence>
<dbReference type="Pfam" id="PF01757">
    <property type="entry name" value="Acyl_transf_3"/>
    <property type="match status" value="1"/>
</dbReference>
<dbReference type="EMBL" id="CZAL01000001">
    <property type="protein sequence ID" value="CUO69408.1"/>
    <property type="molecule type" value="Genomic_DNA"/>
</dbReference>
<dbReference type="GO" id="GO:0016747">
    <property type="term" value="F:acyltransferase activity, transferring groups other than amino-acyl groups"/>
    <property type="evidence" value="ECO:0007669"/>
    <property type="project" value="InterPro"/>
</dbReference>
<proteinExistence type="predicted"/>
<accession>A0A174H889</accession>
<evidence type="ECO:0000313" key="3">
    <source>
        <dbReference type="EMBL" id="CUO69408.1"/>
    </source>
</evidence>
<feature type="transmembrane region" description="Helical" evidence="1">
    <location>
        <begin position="99"/>
        <end position="116"/>
    </location>
</feature>
<organism evidence="3 4">
    <name type="scientific">Fusicatenibacter saccharivorans</name>
    <dbReference type="NCBI Taxonomy" id="1150298"/>
    <lineage>
        <taxon>Bacteria</taxon>
        <taxon>Bacillati</taxon>
        <taxon>Bacillota</taxon>
        <taxon>Clostridia</taxon>
        <taxon>Lachnospirales</taxon>
        <taxon>Lachnospiraceae</taxon>
        <taxon>Fusicatenibacter</taxon>
    </lineage>
</organism>
<dbReference type="AlphaFoldDB" id="A0A174H889"/>
<feature type="transmembrane region" description="Helical" evidence="1">
    <location>
        <begin position="39"/>
        <end position="57"/>
    </location>
</feature>
<name>A0A174H889_9FIRM</name>
<keyword evidence="1" id="KW-0812">Transmembrane</keyword>
<feature type="domain" description="Acyltransferase 3" evidence="2">
    <location>
        <begin position="2"/>
        <end position="230"/>
    </location>
</feature>
<feature type="transmembrane region" description="Helical" evidence="1">
    <location>
        <begin position="69"/>
        <end position="87"/>
    </location>
</feature>
<feature type="transmembrane region" description="Helical" evidence="1">
    <location>
        <begin position="123"/>
        <end position="142"/>
    </location>
</feature>
<dbReference type="InterPro" id="IPR002656">
    <property type="entry name" value="Acyl_transf_3_dom"/>
</dbReference>
<feature type="transmembrane region" description="Helical" evidence="1">
    <location>
        <begin position="190"/>
        <end position="207"/>
    </location>
</feature>
<keyword evidence="1" id="KW-1133">Transmembrane helix</keyword>
<feature type="transmembrane region" description="Helical" evidence="1">
    <location>
        <begin position="148"/>
        <end position="169"/>
    </location>
</feature>
<evidence type="ECO:0000313" key="4">
    <source>
        <dbReference type="Proteomes" id="UP000095709"/>
    </source>
</evidence>
<sequence>MIWSLLYSGLELLKIVHSGNEIHWFGFVYRFIVGKSATPFYYIVVLVQLTVITPWLVKTVKQNGVISRILWLVTPLYLMYLYAWNYIVGISPRLYETLFPAWFGFYYLGIHVRCGWKLKCNGYAAAGALALSCVEAVGLRAVGFDIGFYTSQITVGSFLYAVTIIGWLLKKNENNRSGCRLLSKIGDCSYGIFYIHMAVLMIVGRIMQCENWYAYWALRFVLTSFISYIVVHLAQMTLKNHKKLLRYIGFV</sequence>
<dbReference type="Proteomes" id="UP000095709">
    <property type="component" value="Unassembled WGS sequence"/>
</dbReference>